<dbReference type="HOGENOM" id="CLU_023354_0_0_7"/>
<evidence type="ECO:0000313" key="6">
    <source>
        <dbReference type="EMBL" id="ACV68473.1"/>
    </source>
</evidence>
<evidence type="ECO:0000256" key="3">
    <source>
        <dbReference type="ARBA" id="ARBA00022553"/>
    </source>
</evidence>
<dbReference type="Gene3D" id="3.30.565.10">
    <property type="entry name" value="Histidine kinase-like ATPase, C-terminal domain"/>
    <property type="match status" value="1"/>
</dbReference>
<dbReference type="InterPro" id="IPR036097">
    <property type="entry name" value="HisK_dim/P_sf"/>
</dbReference>
<protein>
    <recommendedName>
        <fullName evidence="2">histidine kinase</fullName>
        <ecNumber evidence="2">2.7.13.3</ecNumber>
    </recommendedName>
</protein>
<dbReference type="InterPro" id="IPR036890">
    <property type="entry name" value="HATPase_C_sf"/>
</dbReference>
<dbReference type="eggNOG" id="COG2203">
    <property type="taxonomic scope" value="Bacteria"/>
</dbReference>
<keyword evidence="3" id="KW-0597">Phosphoprotein</keyword>
<keyword evidence="7" id="KW-1185">Reference proteome</keyword>
<dbReference type="EMBL" id="CP001734">
    <property type="protein sequence ID" value="ACV68473.1"/>
    <property type="molecule type" value="Genomic_DNA"/>
</dbReference>
<dbReference type="PANTHER" id="PTHR33525:SF4">
    <property type="entry name" value="CYCLIC DI-GMP PHOSPHODIESTERASE CDGJ"/>
    <property type="match status" value="1"/>
</dbReference>
<dbReference type="CDD" id="cd00082">
    <property type="entry name" value="HisKA"/>
    <property type="match status" value="1"/>
</dbReference>
<dbReference type="InterPro" id="IPR052340">
    <property type="entry name" value="RNase_Y/CdgJ"/>
</dbReference>
<dbReference type="Gene3D" id="1.10.3210.10">
    <property type="entry name" value="Hypothetical protein af1432"/>
    <property type="match status" value="1"/>
</dbReference>
<evidence type="ECO:0000256" key="2">
    <source>
        <dbReference type="ARBA" id="ARBA00012438"/>
    </source>
</evidence>
<dbReference type="eggNOG" id="COG1639">
    <property type="taxonomic scope" value="Bacteria"/>
</dbReference>
<dbReference type="InterPro" id="IPR005467">
    <property type="entry name" value="His_kinase_dom"/>
</dbReference>
<organism evidence="6 7">
    <name type="scientific">Desulfohalobium retbaense (strain ATCC 49708 / DSM 5692 / JCM 16813 / HR100)</name>
    <dbReference type="NCBI Taxonomy" id="485915"/>
    <lineage>
        <taxon>Bacteria</taxon>
        <taxon>Pseudomonadati</taxon>
        <taxon>Thermodesulfobacteriota</taxon>
        <taxon>Desulfovibrionia</taxon>
        <taxon>Desulfovibrionales</taxon>
        <taxon>Desulfohalobiaceae</taxon>
        <taxon>Desulfohalobium</taxon>
    </lineage>
</organism>
<dbReference type="PRINTS" id="PR00344">
    <property type="entry name" value="BCTRLSENSOR"/>
</dbReference>
<dbReference type="KEGG" id="drt:Dret_1185"/>
<dbReference type="SMART" id="SM00387">
    <property type="entry name" value="HATPase_c"/>
    <property type="match status" value="1"/>
</dbReference>
<dbReference type="EC" id="2.7.13.3" evidence="2"/>
<reference evidence="6 7" key="2">
    <citation type="journal article" date="2010" name="Stand. Genomic Sci.">
        <title>Complete genome sequence of Desulfohalobium retbaense type strain (HR(100)).</title>
        <authorList>
            <person name="Spring S."/>
            <person name="Nolan M."/>
            <person name="Lapidus A."/>
            <person name="Glavina Del Rio T."/>
            <person name="Copeland A."/>
            <person name="Tice H."/>
            <person name="Cheng J.F."/>
            <person name="Lucas S."/>
            <person name="Land M."/>
            <person name="Chen F."/>
            <person name="Bruce D."/>
            <person name="Goodwin L."/>
            <person name="Pitluck S."/>
            <person name="Ivanova N."/>
            <person name="Mavromatis K."/>
            <person name="Mikhailova N."/>
            <person name="Pati A."/>
            <person name="Chen A."/>
            <person name="Palaniappan K."/>
            <person name="Hauser L."/>
            <person name="Chang Y.J."/>
            <person name="Jeffries C.D."/>
            <person name="Munk C."/>
            <person name="Kiss H."/>
            <person name="Chain P."/>
            <person name="Han C."/>
            <person name="Brettin T."/>
            <person name="Detter J.C."/>
            <person name="Schuler E."/>
            <person name="Goker M."/>
            <person name="Rohde M."/>
            <person name="Bristow J."/>
            <person name="Eisen J.A."/>
            <person name="Markowitz V."/>
            <person name="Hugenholtz P."/>
            <person name="Kyrpides N.C."/>
            <person name="Klenk H.P."/>
        </authorList>
    </citation>
    <scope>NUCLEOTIDE SEQUENCE [LARGE SCALE GENOMIC DNA]</scope>
    <source>
        <strain evidence="6 7">DSM 5692</strain>
    </source>
</reference>
<dbReference type="SUPFAM" id="SSF109604">
    <property type="entry name" value="HD-domain/PDEase-like"/>
    <property type="match status" value="1"/>
</dbReference>
<reference evidence="7" key="1">
    <citation type="submission" date="2009-09" db="EMBL/GenBank/DDBJ databases">
        <title>The complete chromosome of Desulfohalobium retbaense DSM 5692.</title>
        <authorList>
            <consortium name="US DOE Joint Genome Institute (JGI-PGF)"/>
            <person name="Lucas S."/>
            <person name="Copeland A."/>
            <person name="Lapidus A."/>
            <person name="Glavina del Rio T."/>
            <person name="Dalin E."/>
            <person name="Tice H."/>
            <person name="Bruce D."/>
            <person name="Goodwin L."/>
            <person name="Pitluck S."/>
            <person name="Kyrpides N."/>
            <person name="Mavromatis K."/>
            <person name="Ivanova N."/>
            <person name="Mikhailova N."/>
            <person name="Munk A.C."/>
            <person name="Brettin T."/>
            <person name="Detter J.C."/>
            <person name="Han C."/>
            <person name="Tapia R."/>
            <person name="Larimer F."/>
            <person name="Land M."/>
            <person name="Hauser L."/>
            <person name="Markowitz V."/>
            <person name="Cheng J.-F."/>
            <person name="Hugenholtz P."/>
            <person name="Woyke T."/>
            <person name="Wu D."/>
            <person name="Spring S."/>
            <person name="Klenk H.-P."/>
            <person name="Eisen J.A."/>
        </authorList>
    </citation>
    <scope>NUCLEOTIDE SEQUENCE [LARGE SCALE GENOMIC DNA]</scope>
    <source>
        <strain evidence="7">DSM 5692</strain>
    </source>
</reference>
<dbReference type="InterPro" id="IPR003594">
    <property type="entry name" value="HATPase_dom"/>
</dbReference>
<keyword evidence="6" id="KW-0418">Kinase</keyword>
<dbReference type="Gene3D" id="1.10.287.130">
    <property type="match status" value="1"/>
</dbReference>
<dbReference type="PANTHER" id="PTHR33525">
    <property type="match status" value="1"/>
</dbReference>
<evidence type="ECO:0000256" key="1">
    <source>
        <dbReference type="ARBA" id="ARBA00000085"/>
    </source>
</evidence>
<dbReference type="PROSITE" id="PS51833">
    <property type="entry name" value="HDOD"/>
    <property type="match status" value="1"/>
</dbReference>
<dbReference type="SUPFAM" id="SSF55874">
    <property type="entry name" value="ATPase domain of HSP90 chaperone/DNA topoisomerase II/histidine kinase"/>
    <property type="match status" value="1"/>
</dbReference>
<name>C8X1Q1_DESRD</name>
<dbReference type="Pfam" id="PF02518">
    <property type="entry name" value="HATPase_c"/>
    <property type="match status" value="1"/>
</dbReference>
<evidence type="ECO:0000259" key="5">
    <source>
        <dbReference type="PROSITE" id="PS51833"/>
    </source>
</evidence>
<dbReference type="RefSeq" id="WP_015751620.1">
    <property type="nucleotide sequence ID" value="NC_013223.1"/>
</dbReference>
<comment type="catalytic activity">
    <reaction evidence="1">
        <text>ATP + protein L-histidine = ADP + protein N-phospho-L-histidine.</text>
        <dbReference type="EC" id="2.7.13.3"/>
    </reaction>
</comment>
<dbReference type="Proteomes" id="UP000001052">
    <property type="component" value="Chromosome"/>
</dbReference>
<dbReference type="STRING" id="485915.Dret_1185"/>
<dbReference type="OrthoDB" id="9813024at2"/>
<dbReference type="eggNOG" id="COG3852">
    <property type="taxonomic scope" value="Bacteria"/>
</dbReference>
<dbReference type="PROSITE" id="PS50109">
    <property type="entry name" value="HIS_KIN"/>
    <property type="match status" value="1"/>
</dbReference>
<dbReference type="AlphaFoldDB" id="C8X1Q1"/>
<feature type="domain" description="HDOD" evidence="5">
    <location>
        <begin position="14"/>
        <end position="209"/>
    </location>
</feature>
<dbReference type="GO" id="GO:0000155">
    <property type="term" value="F:phosphorelay sensor kinase activity"/>
    <property type="evidence" value="ECO:0007669"/>
    <property type="project" value="InterPro"/>
</dbReference>
<feature type="domain" description="Histidine kinase" evidence="4">
    <location>
        <begin position="475"/>
        <end position="686"/>
    </location>
</feature>
<dbReference type="InterPro" id="IPR013976">
    <property type="entry name" value="HDOD"/>
</dbReference>
<evidence type="ECO:0000259" key="4">
    <source>
        <dbReference type="PROSITE" id="PS50109"/>
    </source>
</evidence>
<dbReference type="InterPro" id="IPR003661">
    <property type="entry name" value="HisK_dim/P_dom"/>
</dbReference>
<evidence type="ECO:0000313" key="7">
    <source>
        <dbReference type="Proteomes" id="UP000001052"/>
    </source>
</evidence>
<dbReference type="InterPro" id="IPR004358">
    <property type="entry name" value="Sig_transdc_His_kin-like_C"/>
</dbReference>
<dbReference type="SUPFAM" id="SSF47384">
    <property type="entry name" value="Homodimeric domain of signal transducing histidine kinase"/>
    <property type="match status" value="1"/>
</dbReference>
<sequence length="696" mass="79225">MSNSIQSILDHKDLISIPQSLVNILKISNNADVEVDELADALQRDPIVTARMFGFASTIQYRPWKEVQNIKKLIIVIGLDNVRKIIYASVINQIFSKIKNELYDFYYQLWSQSLLCANINEELARIACFEDRHEFYLSGLLHRIGQFALVGYDDRMYRNVASLSAGLVNLEEIERQSCGFTSSEIGAEVVKRWELPSFISDSIQYQTLPFEKINSGADIIRTLNLSQKISSGGVNQIHANLHAINSAFGLTEGLLFQIYNDAYNKTLNMIEEMTGFRENNLVKSFQDSFKASSENLNTLVQQKALVDSVGLKNHQNISYENFLRQIREDLLILFGFDNVCFFVRGMNGQNIYGIDDTGNFTQIKKLKISLVDNNEFYKKHIYPQKITFLEYKDLQKYNILEKQLFDILQADRLLVYPLFCADKCYGLIVIENVNEINDTKLSFIKLVVDSIAQKISNAGADDFKTKEHFELQIRTAVHEMGNPLSIINTYLHILKEKLDVDDEISSQIEMIQNEIQRVGEIAAGLRNINELKDQEVAVDINRLLNHLTNFFEKSIFENKSITCTVNLDEPLPVIQANEDKLKQIVINIIKNAVESFTDSGQLWLTTRDNVISNGTFYIEIEIEDNGPGIDKNIFETIFHPHVSTKNGHSGLGLSVVKSLVADIKGDIRCATGRKGSRFQILIPREVAQDNLGRIDE</sequence>
<proteinExistence type="predicted"/>
<keyword evidence="6" id="KW-0808">Transferase</keyword>
<accession>C8X1Q1</accession>
<gene>
    <name evidence="6" type="ordered locus">Dret_1185</name>
</gene>
<dbReference type="Pfam" id="PF08668">
    <property type="entry name" value="HDOD"/>
    <property type="match status" value="1"/>
</dbReference>